<dbReference type="Proteomes" id="UP001064048">
    <property type="component" value="Chromosome 30"/>
</dbReference>
<sequence length="129" mass="14302">MKREEEEILGEQRRIEKQKKNSDVYKLIHNMESAPARRVDMLTPVVAEADYREAEFKNGAFVVDTVLPSSVVLDMVSRSSGKRAQQGAALAADGSVDGLPPGKHGLHLREAGDLSQCWNSNIEIAKREK</sequence>
<reference evidence="1 2" key="1">
    <citation type="journal article" date="2022" name="Genome Biol. Evol.">
        <title>The Spruce Budworm Genome: Reconstructing the Evolutionary History of Antifreeze Proteins.</title>
        <authorList>
            <person name="Beliveau C."/>
            <person name="Gagne P."/>
            <person name="Picq S."/>
            <person name="Vernygora O."/>
            <person name="Keeling C.I."/>
            <person name="Pinkney K."/>
            <person name="Doucet D."/>
            <person name="Wen F."/>
            <person name="Johnston J.S."/>
            <person name="Maaroufi H."/>
            <person name="Boyle B."/>
            <person name="Laroche J."/>
            <person name="Dewar K."/>
            <person name="Juretic N."/>
            <person name="Blackburn G."/>
            <person name="Nisole A."/>
            <person name="Brunet B."/>
            <person name="Brandao M."/>
            <person name="Lumley L."/>
            <person name="Duan J."/>
            <person name="Quan G."/>
            <person name="Lucarotti C.J."/>
            <person name="Roe A.D."/>
            <person name="Sperling F.A.H."/>
            <person name="Levesque R.C."/>
            <person name="Cusson M."/>
        </authorList>
    </citation>
    <scope>NUCLEOTIDE SEQUENCE [LARGE SCALE GENOMIC DNA]</scope>
    <source>
        <strain evidence="1">Glfc:IPQL:Cfum</strain>
    </source>
</reference>
<gene>
    <name evidence="1" type="ORF">MSG28_016194</name>
</gene>
<evidence type="ECO:0000313" key="1">
    <source>
        <dbReference type="EMBL" id="KAI8431756.1"/>
    </source>
</evidence>
<dbReference type="EMBL" id="CM046130">
    <property type="protein sequence ID" value="KAI8431756.1"/>
    <property type="molecule type" value="Genomic_DNA"/>
</dbReference>
<proteinExistence type="predicted"/>
<accession>A0ACC0K5M0</accession>
<protein>
    <submittedName>
        <fullName evidence="1">Uncharacterized protein</fullName>
    </submittedName>
</protein>
<comment type="caution">
    <text evidence="1">The sequence shown here is derived from an EMBL/GenBank/DDBJ whole genome shotgun (WGS) entry which is preliminary data.</text>
</comment>
<organism evidence="1 2">
    <name type="scientific">Choristoneura fumiferana</name>
    <name type="common">Spruce budworm moth</name>
    <name type="synonym">Archips fumiferana</name>
    <dbReference type="NCBI Taxonomy" id="7141"/>
    <lineage>
        <taxon>Eukaryota</taxon>
        <taxon>Metazoa</taxon>
        <taxon>Ecdysozoa</taxon>
        <taxon>Arthropoda</taxon>
        <taxon>Hexapoda</taxon>
        <taxon>Insecta</taxon>
        <taxon>Pterygota</taxon>
        <taxon>Neoptera</taxon>
        <taxon>Endopterygota</taxon>
        <taxon>Lepidoptera</taxon>
        <taxon>Glossata</taxon>
        <taxon>Ditrysia</taxon>
        <taxon>Tortricoidea</taxon>
        <taxon>Tortricidae</taxon>
        <taxon>Tortricinae</taxon>
        <taxon>Choristoneura</taxon>
    </lineage>
</organism>
<evidence type="ECO:0000313" key="2">
    <source>
        <dbReference type="Proteomes" id="UP001064048"/>
    </source>
</evidence>
<name>A0ACC0K5M0_CHOFU</name>
<keyword evidence="2" id="KW-1185">Reference proteome</keyword>